<gene>
    <name evidence="3" type="ORF">B0H17DRAFT_1138188</name>
</gene>
<dbReference type="InterPro" id="IPR011333">
    <property type="entry name" value="SKP1/BTB/POZ_sf"/>
</dbReference>
<evidence type="ECO:0000313" key="3">
    <source>
        <dbReference type="EMBL" id="KAJ7681756.1"/>
    </source>
</evidence>
<dbReference type="EMBL" id="JARKIE010000114">
    <property type="protein sequence ID" value="KAJ7681756.1"/>
    <property type="molecule type" value="Genomic_DNA"/>
</dbReference>
<evidence type="ECO:0000259" key="2">
    <source>
        <dbReference type="Pfam" id="PF00651"/>
    </source>
</evidence>
<dbReference type="Proteomes" id="UP001221757">
    <property type="component" value="Unassembled WGS sequence"/>
</dbReference>
<accession>A0AAD7D6S3</accession>
<protein>
    <recommendedName>
        <fullName evidence="2">BTB domain-containing protein</fullName>
    </recommendedName>
</protein>
<evidence type="ECO:0000256" key="1">
    <source>
        <dbReference type="SAM" id="MobiDB-lite"/>
    </source>
</evidence>
<evidence type="ECO:0000313" key="4">
    <source>
        <dbReference type="Proteomes" id="UP001221757"/>
    </source>
</evidence>
<dbReference type="SUPFAM" id="SSF54695">
    <property type="entry name" value="POZ domain"/>
    <property type="match status" value="1"/>
</dbReference>
<dbReference type="Pfam" id="PF00651">
    <property type="entry name" value="BTB"/>
    <property type="match status" value="1"/>
</dbReference>
<comment type="caution">
    <text evidence="3">The sequence shown here is derived from an EMBL/GenBank/DDBJ whole genome shotgun (WGS) entry which is preliminary data.</text>
</comment>
<reference evidence="3" key="1">
    <citation type="submission" date="2023-03" db="EMBL/GenBank/DDBJ databases">
        <title>Massive genome expansion in bonnet fungi (Mycena s.s.) driven by repeated elements and novel gene families across ecological guilds.</title>
        <authorList>
            <consortium name="Lawrence Berkeley National Laboratory"/>
            <person name="Harder C.B."/>
            <person name="Miyauchi S."/>
            <person name="Viragh M."/>
            <person name="Kuo A."/>
            <person name="Thoen E."/>
            <person name="Andreopoulos B."/>
            <person name="Lu D."/>
            <person name="Skrede I."/>
            <person name="Drula E."/>
            <person name="Henrissat B."/>
            <person name="Morin E."/>
            <person name="Kohler A."/>
            <person name="Barry K."/>
            <person name="LaButti K."/>
            <person name="Morin E."/>
            <person name="Salamov A."/>
            <person name="Lipzen A."/>
            <person name="Mereny Z."/>
            <person name="Hegedus B."/>
            <person name="Baldrian P."/>
            <person name="Stursova M."/>
            <person name="Weitz H."/>
            <person name="Taylor A."/>
            <person name="Grigoriev I.V."/>
            <person name="Nagy L.G."/>
            <person name="Martin F."/>
            <person name="Kauserud H."/>
        </authorList>
    </citation>
    <scope>NUCLEOTIDE SEQUENCE</scope>
    <source>
        <strain evidence="3">CBHHK067</strain>
    </source>
</reference>
<organism evidence="3 4">
    <name type="scientific">Mycena rosella</name>
    <name type="common">Pink bonnet</name>
    <name type="synonym">Agaricus rosellus</name>
    <dbReference type="NCBI Taxonomy" id="1033263"/>
    <lineage>
        <taxon>Eukaryota</taxon>
        <taxon>Fungi</taxon>
        <taxon>Dikarya</taxon>
        <taxon>Basidiomycota</taxon>
        <taxon>Agaricomycotina</taxon>
        <taxon>Agaricomycetes</taxon>
        <taxon>Agaricomycetidae</taxon>
        <taxon>Agaricales</taxon>
        <taxon>Marasmiineae</taxon>
        <taxon>Mycenaceae</taxon>
        <taxon>Mycena</taxon>
    </lineage>
</organism>
<feature type="domain" description="BTB" evidence="2">
    <location>
        <begin position="381"/>
        <end position="500"/>
    </location>
</feature>
<sequence>MDEGVSVAGSTNRYNMVVGGWIQQQKTDPVSIQTGKQQIEELSFCVWIHEPIQRVRWSVAGSSNRRQAKCPLLDPEPDRGGSFCGWIHEPMHMGGRLLDPATEGRPAVCLWIQRQRGSTPFCQRAIFDLGQESLLPVPDGNLVLQPVYRLYDHSQPLFSTALSLGTSEQNLFLHPSFRDLHLQLGSKGLMFDVNWDLFVRCANCVQNVLAAGRLSEPGVMQSVMVVFDFYNRSLSSNPAASPRRWAQLNDIPFIPHNQDRSPSLSFDTDSYCVGLPAVVSPSQLIRQNYEQVAWSQRALFQEEPLLILAAINPSLGVPNAHEVVNCLAVWPCESRPNIPEIGCFCYTSGRHTAGSIRMIERAVAFKPVAKPQDSHQFREAFNAMRLRGQLTDIRLVPTAITPEELVVMDNIRGHSTVLAAAIPHVREALVNWNEGNVTEYQFPGTYFGAWAILDFIYTGKIERSFETDDEAANLMRNLLELLQVANQWDLPELKDEIGTVINEKGFLSQDTYTIIAPPNGERRRSSSIAKDGQKRTQDRFRQLSVKSVNISDGRIYLVVHEQNKERYKGGDTK</sequence>
<keyword evidence="4" id="KW-1185">Reference proteome</keyword>
<proteinExistence type="predicted"/>
<dbReference type="CDD" id="cd18186">
    <property type="entry name" value="BTB_POZ_ZBTB_KLHL-like"/>
    <property type="match status" value="1"/>
</dbReference>
<name>A0AAD7D6S3_MYCRO</name>
<feature type="region of interest" description="Disordered" evidence="1">
    <location>
        <begin position="517"/>
        <end position="536"/>
    </location>
</feature>
<dbReference type="Gene3D" id="3.30.710.10">
    <property type="entry name" value="Potassium Channel Kv1.1, Chain A"/>
    <property type="match status" value="1"/>
</dbReference>
<dbReference type="AlphaFoldDB" id="A0AAD7D6S3"/>
<dbReference type="InterPro" id="IPR000210">
    <property type="entry name" value="BTB/POZ_dom"/>
</dbReference>